<dbReference type="InterPro" id="IPR043128">
    <property type="entry name" value="Rev_trsase/Diguanyl_cyclase"/>
</dbReference>
<organism evidence="4">
    <name type="scientific">Tanacetum cinerariifolium</name>
    <name type="common">Dalmatian daisy</name>
    <name type="synonym">Chrysanthemum cinerariifolium</name>
    <dbReference type="NCBI Taxonomy" id="118510"/>
    <lineage>
        <taxon>Eukaryota</taxon>
        <taxon>Viridiplantae</taxon>
        <taxon>Streptophyta</taxon>
        <taxon>Embryophyta</taxon>
        <taxon>Tracheophyta</taxon>
        <taxon>Spermatophyta</taxon>
        <taxon>Magnoliopsida</taxon>
        <taxon>eudicotyledons</taxon>
        <taxon>Gunneridae</taxon>
        <taxon>Pentapetalae</taxon>
        <taxon>asterids</taxon>
        <taxon>campanulids</taxon>
        <taxon>Asterales</taxon>
        <taxon>Asteraceae</taxon>
        <taxon>Asteroideae</taxon>
        <taxon>Anthemideae</taxon>
        <taxon>Anthemidinae</taxon>
        <taxon>Tanacetum</taxon>
    </lineage>
</organism>
<feature type="compositionally biased region" description="Acidic residues" evidence="1">
    <location>
        <begin position="121"/>
        <end position="134"/>
    </location>
</feature>
<dbReference type="Pfam" id="PF00078">
    <property type="entry name" value="RVT_1"/>
    <property type="match status" value="1"/>
</dbReference>
<dbReference type="InterPro" id="IPR000477">
    <property type="entry name" value="RT_dom"/>
</dbReference>
<evidence type="ECO:0000256" key="1">
    <source>
        <dbReference type="SAM" id="MobiDB-lite"/>
    </source>
</evidence>
<feature type="region of interest" description="Disordered" evidence="1">
    <location>
        <begin position="51"/>
        <end position="181"/>
    </location>
</feature>
<gene>
    <name evidence="4" type="ORF">Tci_013714</name>
</gene>
<accession>A0A6L2JXI6</accession>
<feature type="compositionally biased region" description="Acidic residues" evidence="1">
    <location>
        <begin position="145"/>
        <end position="179"/>
    </location>
</feature>
<sequence>MSDASSAVTYTYVYTDSEPWRYYKEESAEAGSPGVIVYRYDGLHMQPIALPSLDYVPGPEHPPSPDYMPGPKHPPSPVEIPYVPELDYPEYIEPSDNEAPLENQPLPVDALPTAASPSYVEDSDSDKDLEEDPENDHADYPADGGDVDDEPFDDDDDDDTEDEDEEPFEDEEDDEEEEEHLARRTLLLSRKTVRLEPSMSASIEACITRHVALLSPPLHVPSPPLPLPSPLTTSLTNKGAPLGYKAVRIRMRALLPSTSCGTGIPEAEVDRLDHCRTSMLLDREAMYARETSSLQTQLTTTLGRIEILEARELEPQKGLAETSSSSKRDADISRNGDNSNDSGTGKRRQVTTQQECTYTDFLKRVVRQDVAYAMPWASLKRMITDKYYPRELALMCDRMFPKEPAKEAIEFAIKMMDKKMITHVERQAEHKRKFNYTSRNNQHQLHLFKRNNVAWAYTARPGDKKPYGGTKHICRLAATNNNNNNNNTTNNNNHRAQGEMQGVSLALNVDFSAAPMARAPYRLAPSEMKELSNQLKELSDKGFIRPSSSLWGASVLFAKKKDGSFWMCIDYQELNKLTINLRSGYDQLRVREEDILKTAFRTRYGHYEFQVMPFGLTNVPVVFINLMNRVCKPYLDKSMIVFIDDILIYSKSEQEHEEHLKLILGLIKKEQLYAKFPKYEFWIPKKVKFDWGAKQEAAFQIIKQKLCSALILALPEGSEDFIVYCDASIKGLGMVLIQMEKVISYGSRQLKVHEKNYTTHDLDLGAVVFALKI</sequence>
<evidence type="ECO:0000259" key="2">
    <source>
        <dbReference type="Pfam" id="PF00078"/>
    </source>
</evidence>
<feature type="region of interest" description="Disordered" evidence="1">
    <location>
        <begin position="313"/>
        <end position="351"/>
    </location>
</feature>
<protein>
    <submittedName>
        <fullName evidence="4">Retrotransposon protein, putative, Ty3-gypsy subclass</fullName>
    </submittedName>
</protein>
<dbReference type="InterPro" id="IPR053134">
    <property type="entry name" value="RNA-dir_DNA_polymerase"/>
</dbReference>
<dbReference type="Pfam" id="PF17919">
    <property type="entry name" value="RT_RNaseH_2"/>
    <property type="match status" value="1"/>
</dbReference>
<dbReference type="SUPFAM" id="SSF56672">
    <property type="entry name" value="DNA/RNA polymerases"/>
    <property type="match status" value="1"/>
</dbReference>
<dbReference type="Gene3D" id="3.30.70.270">
    <property type="match status" value="1"/>
</dbReference>
<dbReference type="CDD" id="cd01647">
    <property type="entry name" value="RT_LTR"/>
    <property type="match status" value="1"/>
</dbReference>
<name>A0A6L2JXI6_TANCI</name>
<dbReference type="Gene3D" id="3.10.10.10">
    <property type="entry name" value="HIV Type 1 Reverse Transcriptase, subunit A, domain 1"/>
    <property type="match status" value="2"/>
</dbReference>
<proteinExistence type="predicted"/>
<dbReference type="PANTHER" id="PTHR24559">
    <property type="entry name" value="TRANSPOSON TY3-I GAG-POL POLYPROTEIN"/>
    <property type="match status" value="1"/>
</dbReference>
<evidence type="ECO:0000313" key="4">
    <source>
        <dbReference type="EMBL" id="GEU41736.1"/>
    </source>
</evidence>
<reference evidence="4" key="1">
    <citation type="journal article" date="2019" name="Sci. Rep.">
        <title>Draft genome of Tanacetum cinerariifolium, the natural source of mosquito coil.</title>
        <authorList>
            <person name="Yamashiro T."/>
            <person name="Shiraishi A."/>
            <person name="Satake H."/>
            <person name="Nakayama K."/>
        </authorList>
    </citation>
    <scope>NUCLEOTIDE SEQUENCE</scope>
</reference>
<feature type="compositionally biased region" description="Pro residues" evidence="1">
    <location>
        <begin position="59"/>
        <end position="78"/>
    </location>
</feature>
<dbReference type="InterPro" id="IPR043502">
    <property type="entry name" value="DNA/RNA_pol_sf"/>
</dbReference>
<dbReference type="FunFam" id="3.10.10.10:FF:000002">
    <property type="entry name" value="Retrovirus-related Pol polyprotein from transposon 17.6-like protein"/>
    <property type="match status" value="1"/>
</dbReference>
<dbReference type="EMBL" id="BKCJ010001476">
    <property type="protein sequence ID" value="GEU41736.1"/>
    <property type="molecule type" value="Genomic_DNA"/>
</dbReference>
<feature type="domain" description="Reverse transcriptase" evidence="2">
    <location>
        <begin position="577"/>
        <end position="689"/>
    </location>
</feature>
<dbReference type="AlphaFoldDB" id="A0A6L2JXI6"/>
<dbReference type="PANTHER" id="PTHR24559:SF427">
    <property type="entry name" value="RNA-DIRECTED DNA POLYMERASE"/>
    <property type="match status" value="1"/>
</dbReference>
<comment type="caution">
    <text evidence="4">The sequence shown here is derived from an EMBL/GenBank/DDBJ whole genome shotgun (WGS) entry which is preliminary data.</text>
</comment>
<feature type="compositionally biased region" description="Acidic residues" evidence="1">
    <location>
        <begin position="87"/>
        <end position="96"/>
    </location>
</feature>
<feature type="domain" description="Reverse transcriptase/retrotransposon-derived protein RNase H-like" evidence="3">
    <location>
        <begin position="691"/>
        <end position="772"/>
    </location>
</feature>
<dbReference type="InterPro" id="IPR041577">
    <property type="entry name" value="RT_RNaseH_2"/>
</dbReference>
<evidence type="ECO:0000259" key="3">
    <source>
        <dbReference type="Pfam" id="PF17919"/>
    </source>
</evidence>